<dbReference type="STRING" id="104452.A0A0L7LBL2"/>
<comment type="caution">
    <text evidence="7">The sequence shown here is derived from an EMBL/GenBank/DDBJ whole genome shotgun (WGS) entry which is preliminary data.</text>
</comment>
<gene>
    <name evidence="7" type="ORF">OBRU01_07872</name>
</gene>
<protein>
    <submittedName>
        <fullName evidence="7">Proton-coupled amino acid transporter 1</fullName>
    </submittedName>
</protein>
<proteinExistence type="predicted"/>
<keyword evidence="2 5" id="KW-0812">Transmembrane</keyword>
<name>A0A0L7LBL2_OPEBR</name>
<accession>A0A0L7LBL2</accession>
<evidence type="ECO:0000259" key="6">
    <source>
        <dbReference type="Pfam" id="PF01490"/>
    </source>
</evidence>
<evidence type="ECO:0000313" key="7">
    <source>
        <dbReference type="EMBL" id="KOB72606.1"/>
    </source>
</evidence>
<dbReference type="AlphaFoldDB" id="A0A0L7LBL2"/>
<evidence type="ECO:0000313" key="8">
    <source>
        <dbReference type="Proteomes" id="UP000037510"/>
    </source>
</evidence>
<keyword evidence="3 5" id="KW-1133">Transmembrane helix</keyword>
<comment type="subcellular location">
    <subcellularLocation>
        <location evidence="1">Membrane</location>
    </subcellularLocation>
</comment>
<dbReference type="GO" id="GO:0016020">
    <property type="term" value="C:membrane"/>
    <property type="evidence" value="ECO:0007669"/>
    <property type="project" value="UniProtKB-SubCell"/>
</dbReference>
<feature type="transmembrane region" description="Helical" evidence="5">
    <location>
        <begin position="52"/>
        <end position="72"/>
    </location>
</feature>
<evidence type="ECO:0000256" key="4">
    <source>
        <dbReference type="ARBA" id="ARBA00023136"/>
    </source>
</evidence>
<keyword evidence="8" id="KW-1185">Reference proteome</keyword>
<feature type="domain" description="Amino acid transporter transmembrane" evidence="6">
    <location>
        <begin position="26"/>
        <end position="110"/>
    </location>
</feature>
<evidence type="ECO:0000256" key="1">
    <source>
        <dbReference type="ARBA" id="ARBA00004370"/>
    </source>
</evidence>
<dbReference type="Proteomes" id="UP000037510">
    <property type="component" value="Unassembled WGS sequence"/>
</dbReference>
<feature type="transmembrane region" description="Helical" evidence="5">
    <location>
        <begin position="93"/>
        <end position="111"/>
    </location>
</feature>
<evidence type="ECO:0000256" key="3">
    <source>
        <dbReference type="ARBA" id="ARBA00022989"/>
    </source>
</evidence>
<sequence length="118" mass="13062">MQSYVPMGIVWPFVKSRLSSEDALKHGEAVTRVVLILITFSAAALIPNLSGIISLVGAFSSSALALIFPPIIEIMTFWPDQLGKHNWKLYKDLLIILFGITGFVFGTYTSLENLFLKT</sequence>
<evidence type="ECO:0000256" key="5">
    <source>
        <dbReference type="SAM" id="Phobius"/>
    </source>
</evidence>
<feature type="transmembrane region" description="Helical" evidence="5">
    <location>
        <begin position="29"/>
        <end position="46"/>
    </location>
</feature>
<evidence type="ECO:0000256" key="2">
    <source>
        <dbReference type="ARBA" id="ARBA00022692"/>
    </source>
</evidence>
<dbReference type="InterPro" id="IPR013057">
    <property type="entry name" value="AA_transpt_TM"/>
</dbReference>
<dbReference type="EMBL" id="JTDY01001896">
    <property type="protein sequence ID" value="KOB72606.1"/>
    <property type="molecule type" value="Genomic_DNA"/>
</dbReference>
<keyword evidence="4 5" id="KW-0472">Membrane</keyword>
<reference evidence="7 8" key="1">
    <citation type="journal article" date="2015" name="Genome Biol. Evol.">
        <title>The genome of winter moth (Operophtera brumata) provides a genomic perspective on sexual dimorphism and phenology.</title>
        <authorList>
            <person name="Derks M.F."/>
            <person name="Smit S."/>
            <person name="Salis L."/>
            <person name="Schijlen E."/>
            <person name="Bossers A."/>
            <person name="Mateman C."/>
            <person name="Pijl A.S."/>
            <person name="de Ridder D."/>
            <person name="Groenen M.A."/>
            <person name="Visser M.E."/>
            <person name="Megens H.J."/>
        </authorList>
    </citation>
    <scope>NUCLEOTIDE SEQUENCE [LARGE SCALE GENOMIC DNA]</scope>
    <source>
        <strain evidence="7">WM2013NL</strain>
        <tissue evidence="7">Head and thorax</tissue>
    </source>
</reference>
<dbReference type="Pfam" id="PF01490">
    <property type="entry name" value="Aa_trans"/>
    <property type="match status" value="1"/>
</dbReference>
<organism evidence="7 8">
    <name type="scientific">Operophtera brumata</name>
    <name type="common">Winter moth</name>
    <name type="synonym">Phalaena brumata</name>
    <dbReference type="NCBI Taxonomy" id="104452"/>
    <lineage>
        <taxon>Eukaryota</taxon>
        <taxon>Metazoa</taxon>
        <taxon>Ecdysozoa</taxon>
        <taxon>Arthropoda</taxon>
        <taxon>Hexapoda</taxon>
        <taxon>Insecta</taxon>
        <taxon>Pterygota</taxon>
        <taxon>Neoptera</taxon>
        <taxon>Endopterygota</taxon>
        <taxon>Lepidoptera</taxon>
        <taxon>Glossata</taxon>
        <taxon>Ditrysia</taxon>
        <taxon>Geometroidea</taxon>
        <taxon>Geometridae</taxon>
        <taxon>Larentiinae</taxon>
        <taxon>Operophtera</taxon>
    </lineage>
</organism>